<name>A0A179G2L1_METCM</name>
<protein>
    <submittedName>
        <fullName evidence="3">Fungal specific transcription factor domain-containing protein</fullName>
    </submittedName>
</protein>
<dbReference type="GO" id="GO:0045944">
    <property type="term" value="P:positive regulation of transcription by RNA polymerase II"/>
    <property type="evidence" value="ECO:0007669"/>
    <property type="project" value="TreeGrafter"/>
</dbReference>
<keyword evidence="4" id="KW-1185">Reference proteome</keyword>
<proteinExistence type="predicted"/>
<dbReference type="KEGG" id="pchm:VFPPC_00052"/>
<dbReference type="Pfam" id="PF11951">
    <property type="entry name" value="Fungal_trans_2"/>
    <property type="match status" value="1"/>
</dbReference>
<dbReference type="GO" id="GO:0000976">
    <property type="term" value="F:transcription cis-regulatory region binding"/>
    <property type="evidence" value="ECO:0007669"/>
    <property type="project" value="TreeGrafter"/>
</dbReference>
<dbReference type="RefSeq" id="XP_018148060.1">
    <property type="nucleotide sequence ID" value="XM_018280150.1"/>
</dbReference>
<dbReference type="EMBL" id="LSBJ02000001">
    <property type="protein sequence ID" value="OAQ71977.1"/>
    <property type="molecule type" value="Genomic_DNA"/>
</dbReference>
<dbReference type="InterPro" id="IPR021858">
    <property type="entry name" value="Fun_TF"/>
</dbReference>
<reference evidence="3 4" key="1">
    <citation type="journal article" date="2016" name="PLoS Pathog.">
        <title>Biosynthesis of antibiotic leucinostatins in bio-control fungus Purpureocillium lilacinum and their inhibition on phytophthora revealed by genome mining.</title>
        <authorList>
            <person name="Wang G."/>
            <person name="Liu Z."/>
            <person name="Lin R."/>
            <person name="Li E."/>
            <person name="Mao Z."/>
            <person name="Ling J."/>
            <person name="Yang Y."/>
            <person name="Yin W.B."/>
            <person name="Xie B."/>
        </authorList>
    </citation>
    <scope>NUCLEOTIDE SEQUENCE [LARGE SCALE GENOMIC DNA]</scope>
    <source>
        <strain evidence="3">170</strain>
    </source>
</reference>
<dbReference type="Proteomes" id="UP000078397">
    <property type="component" value="Unassembled WGS sequence"/>
</dbReference>
<comment type="subcellular location">
    <subcellularLocation>
        <location evidence="1">Nucleus</location>
    </subcellularLocation>
</comment>
<keyword evidence="2" id="KW-0539">Nucleus</keyword>
<dbReference type="AlphaFoldDB" id="A0A179G2L1"/>
<accession>A0A179G2L1</accession>
<dbReference type="GO" id="GO:0003700">
    <property type="term" value="F:DNA-binding transcription factor activity"/>
    <property type="evidence" value="ECO:0007669"/>
    <property type="project" value="TreeGrafter"/>
</dbReference>
<dbReference type="PANTHER" id="PTHR37534:SF38">
    <property type="entry name" value="ZN(2)-C6 FUNGAL-TYPE DOMAIN-CONTAINING PROTEIN"/>
    <property type="match status" value="1"/>
</dbReference>
<comment type="caution">
    <text evidence="3">The sequence shown here is derived from an EMBL/GenBank/DDBJ whole genome shotgun (WGS) entry which is preliminary data.</text>
</comment>
<dbReference type="GeneID" id="28844144"/>
<evidence type="ECO:0000313" key="4">
    <source>
        <dbReference type="Proteomes" id="UP000078397"/>
    </source>
</evidence>
<organism evidence="3 4">
    <name type="scientific">Pochonia chlamydosporia 170</name>
    <dbReference type="NCBI Taxonomy" id="1380566"/>
    <lineage>
        <taxon>Eukaryota</taxon>
        <taxon>Fungi</taxon>
        <taxon>Dikarya</taxon>
        <taxon>Ascomycota</taxon>
        <taxon>Pezizomycotina</taxon>
        <taxon>Sordariomycetes</taxon>
        <taxon>Hypocreomycetidae</taxon>
        <taxon>Hypocreales</taxon>
        <taxon>Clavicipitaceae</taxon>
        <taxon>Pochonia</taxon>
    </lineage>
</organism>
<evidence type="ECO:0000256" key="1">
    <source>
        <dbReference type="ARBA" id="ARBA00004123"/>
    </source>
</evidence>
<evidence type="ECO:0000313" key="3">
    <source>
        <dbReference type="EMBL" id="OAQ71977.1"/>
    </source>
</evidence>
<gene>
    <name evidence="3" type="ORF">VFPPC_00052</name>
</gene>
<dbReference type="PANTHER" id="PTHR37534">
    <property type="entry name" value="TRANSCRIPTIONAL ACTIVATOR PROTEIN UGA3"/>
    <property type="match status" value="1"/>
</dbReference>
<sequence>MKCASRGLDCPGFKTVYLKWDQGIASRGRLAGKSTPIIKGADKRMRNLSSKERNQCKVKDPSRGVRIRDRISGTSDDEQVQTTSIQIAPTAASPMLNPAFYHVEATHVVDPFLQSSIFSSLINHFCTKAVSRLTWIDQPRHPLRTIVRQLLQKSKAVRFSVGCLAAAHMSMVPNIPGNQASALFHIYASLRDESMRTLSAKMRRGLPGRSPETSSASDSPVVIELLATMLVLCYAEVLVPGSKDWRLHLRGCRTIRDLHPLQDWFKESKDPVIRFLLKEISDLEMLTGISMFHQDFTPIRVSPLPSSTDSGWAFTKLIYAITELERERYYIVQAGNTLPSIDMSVWCRRAEEAHNRSLACMDCLCESQQGLRDCFEAVSRAHYFATIIYAYQAFKTPAEKALAVPELLEPLLADIRFVMAGPTDELFHDLFFPLFIAGIECVYDPLRRSEIDGFFIESLSRTGVWCNHSALQFLRSFWSVTSTSEHTVNWMDFARANLSSMEAFIVF</sequence>
<dbReference type="GO" id="GO:0005634">
    <property type="term" value="C:nucleus"/>
    <property type="evidence" value="ECO:0007669"/>
    <property type="project" value="UniProtKB-SubCell"/>
</dbReference>
<evidence type="ECO:0000256" key="2">
    <source>
        <dbReference type="ARBA" id="ARBA00023242"/>
    </source>
</evidence>
<dbReference type="OrthoDB" id="3251668at2759"/>